<dbReference type="Proteomes" id="UP000006854">
    <property type="component" value="Chromosome"/>
</dbReference>
<dbReference type="AlphaFoldDB" id="F2R980"/>
<dbReference type="KEGG" id="sve:SVEN_5637"/>
<dbReference type="STRING" id="953739.SVEN_5637"/>
<evidence type="ECO:0000313" key="3">
    <source>
        <dbReference type="Proteomes" id="UP000006854"/>
    </source>
</evidence>
<name>F2R980_STRVP</name>
<dbReference type="GeneID" id="51866194"/>
<gene>
    <name evidence="2" type="ordered locus">SVEN_5637</name>
</gene>
<accession>F2R980</accession>
<dbReference type="EMBL" id="FR845719">
    <property type="protein sequence ID" value="CCA58923.1"/>
    <property type="molecule type" value="Genomic_DNA"/>
</dbReference>
<keyword evidence="3" id="KW-1185">Reference proteome</keyword>
<dbReference type="RefSeq" id="WP_015036818.1">
    <property type="nucleotide sequence ID" value="NC_018750.1"/>
</dbReference>
<feature type="compositionally biased region" description="Polar residues" evidence="1">
    <location>
        <begin position="148"/>
        <end position="159"/>
    </location>
</feature>
<feature type="region of interest" description="Disordered" evidence="1">
    <location>
        <begin position="131"/>
        <end position="159"/>
    </location>
</feature>
<dbReference type="PATRIC" id="fig|953739.5.peg.862"/>
<dbReference type="HOGENOM" id="CLU_1634399_0_0_11"/>
<evidence type="ECO:0000313" key="2">
    <source>
        <dbReference type="EMBL" id="CCA58923.1"/>
    </source>
</evidence>
<dbReference type="OrthoDB" id="4305287at2"/>
<evidence type="ECO:0000256" key="1">
    <source>
        <dbReference type="SAM" id="MobiDB-lite"/>
    </source>
</evidence>
<sequence>MSAEGRPPAFGLTFDPRALTDLLQAPSDIRDLSLALLQEVVNADRHGGKLTAELAGLRKLYVDRQAAWRIVYALRPAPPTSAYPMEIHVVAVRPRANHDIYDTVARRLGIDHRPVGARAHAARTRSPQIDAYREIPKPGPPPGLPRSAQPTVLTTKAIR</sequence>
<organism evidence="2 3">
    <name type="scientific">Streptomyces venezuelae (strain ATCC 10712 / CBS 650.69 / DSM 40230 / JCM 4526 / NBRC 13096 / PD 04745)</name>
    <dbReference type="NCBI Taxonomy" id="953739"/>
    <lineage>
        <taxon>Bacteria</taxon>
        <taxon>Bacillati</taxon>
        <taxon>Actinomycetota</taxon>
        <taxon>Actinomycetes</taxon>
        <taxon>Kitasatosporales</taxon>
        <taxon>Streptomycetaceae</taxon>
        <taxon>Streptomyces</taxon>
    </lineage>
</organism>
<reference evidence="2 3" key="1">
    <citation type="journal article" date="2011" name="BMC Genomics">
        <title>Genome-wide analysis of the role of GlnR in Streptomyces venezuelae provides new insights into global nitrogen regulation in actinomycetes.</title>
        <authorList>
            <person name="Pullan S.T."/>
            <person name="Bibb M.J."/>
            <person name="Merrick M."/>
        </authorList>
    </citation>
    <scope>NUCLEOTIDE SEQUENCE [LARGE SCALE GENOMIC DNA]</scope>
    <source>
        <strain evidence="3">ATCC 10712 / CBS 650.69 / DSM 40230 / JCM 4526 / NBRC 13096 / PD 04745</strain>
    </source>
</reference>
<dbReference type="Gene3D" id="3.30.2310.20">
    <property type="entry name" value="RelE-like"/>
    <property type="match status" value="1"/>
</dbReference>
<proteinExistence type="predicted"/>
<dbReference type="InterPro" id="IPR035093">
    <property type="entry name" value="RelE/ParE_toxin_dom_sf"/>
</dbReference>
<protein>
    <submittedName>
        <fullName evidence="2">Uncharacterized protein</fullName>
    </submittedName>
</protein>
<dbReference type="eggNOG" id="ENOG5031D6X">
    <property type="taxonomic scope" value="Bacteria"/>
</dbReference>